<evidence type="ECO:0000313" key="2">
    <source>
        <dbReference type="EMBL" id="MFI7588441.1"/>
    </source>
</evidence>
<dbReference type="PROSITE" id="PS50206">
    <property type="entry name" value="RHODANESE_3"/>
    <property type="match status" value="1"/>
</dbReference>
<accession>A0ABW8AS48</accession>
<dbReference type="Pfam" id="PF00581">
    <property type="entry name" value="Rhodanese"/>
    <property type="match status" value="1"/>
</dbReference>
<dbReference type="InterPro" id="IPR045886">
    <property type="entry name" value="ThiF/MoeB/HesA"/>
</dbReference>
<reference evidence="2 3" key="1">
    <citation type="submission" date="2024-10" db="EMBL/GenBank/DDBJ databases">
        <title>The Natural Products Discovery Center: Release of the First 8490 Sequenced Strains for Exploring Actinobacteria Biosynthetic Diversity.</title>
        <authorList>
            <person name="Kalkreuter E."/>
            <person name="Kautsar S.A."/>
            <person name="Yang D."/>
            <person name="Bader C.D."/>
            <person name="Teijaro C.N."/>
            <person name="Fluegel L."/>
            <person name="Davis C.M."/>
            <person name="Simpson J.R."/>
            <person name="Lauterbach L."/>
            <person name="Steele A.D."/>
            <person name="Gui C."/>
            <person name="Meng S."/>
            <person name="Li G."/>
            <person name="Viehrig K."/>
            <person name="Ye F."/>
            <person name="Su P."/>
            <person name="Kiefer A.F."/>
            <person name="Nichols A."/>
            <person name="Cepeda A.J."/>
            <person name="Yan W."/>
            <person name="Fan B."/>
            <person name="Jiang Y."/>
            <person name="Adhikari A."/>
            <person name="Zheng C.-J."/>
            <person name="Schuster L."/>
            <person name="Cowan T.M."/>
            <person name="Smanski M.J."/>
            <person name="Chevrette M.G."/>
            <person name="De Carvalho L.P.S."/>
            <person name="Shen B."/>
        </authorList>
    </citation>
    <scope>NUCLEOTIDE SEQUENCE [LARGE SCALE GENOMIC DNA]</scope>
    <source>
        <strain evidence="2 3">NPDC049639</strain>
    </source>
</reference>
<dbReference type="SUPFAM" id="SSF69572">
    <property type="entry name" value="Activating enzymes of the ubiquitin-like proteins"/>
    <property type="match status" value="1"/>
</dbReference>
<organism evidence="2 3">
    <name type="scientific">Spongisporangium articulatum</name>
    <dbReference type="NCBI Taxonomy" id="3362603"/>
    <lineage>
        <taxon>Bacteria</taxon>
        <taxon>Bacillati</taxon>
        <taxon>Actinomycetota</taxon>
        <taxon>Actinomycetes</taxon>
        <taxon>Kineosporiales</taxon>
        <taxon>Kineosporiaceae</taxon>
        <taxon>Spongisporangium</taxon>
    </lineage>
</organism>
<dbReference type="Gene3D" id="3.40.250.10">
    <property type="entry name" value="Rhodanese-like domain"/>
    <property type="match status" value="1"/>
</dbReference>
<proteinExistence type="predicted"/>
<dbReference type="Proteomes" id="UP001612915">
    <property type="component" value="Unassembled WGS sequence"/>
</dbReference>
<keyword evidence="2" id="KW-0808">Transferase</keyword>
<gene>
    <name evidence="2" type="ORF">ACIB24_15330</name>
</gene>
<evidence type="ECO:0000313" key="3">
    <source>
        <dbReference type="Proteomes" id="UP001612915"/>
    </source>
</evidence>
<protein>
    <submittedName>
        <fullName evidence="2">ThiF family adenylyltransferase</fullName>
    </submittedName>
</protein>
<dbReference type="InterPro" id="IPR036873">
    <property type="entry name" value="Rhodanese-like_dom_sf"/>
</dbReference>
<dbReference type="RefSeq" id="WP_398282088.1">
    <property type="nucleotide sequence ID" value="NZ_JBITLV010000005.1"/>
</dbReference>
<dbReference type="Gene3D" id="3.40.50.720">
    <property type="entry name" value="NAD(P)-binding Rossmann-like Domain"/>
    <property type="match status" value="1"/>
</dbReference>
<dbReference type="SMART" id="SM00450">
    <property type="entry name" value="RHOD"/>
    <property type="match status" value="1"/>
</dbReference>
<dbReference type="SUPFAM" id="SSF52821">
    <property type="entry name" value="Rhodanese/Cell cycle control phosphatase"/>
    <property type="match status" value="1"/>
</dbReference>
<feature type="domain" description="Rhodanese" evidence="1">
    <location>
        <begin position="302"/>
        <end position="393"/>
    </location>
</feature>
<name>A0ABW8AS48_9ACTN</name>
<keyword evidence="3" id="KW-1185">Reference proteome</keyword>
<dbReference type="GO" id="GO:0016779">
    <property type="term" value="F:nucleotidyltransferase activity"/>
    <property type="evidence" value="ECO:0007669"/>
    <property type="project" value="UniProtKB-KW"/>
</dbReference>
<dbReference type="PANTHER" id="PTHR10953:SF102">
    <property type="entry name" value="ADENYLYLTRANSFERASE AND SULFURTRANSFERASE MOCS3"/>
    <property type="match status" value="1"/>
</dbReference>
<evidence type="ECO:0000259" key="1">
    <source>
        <dbReference type="PROSITE" id="PS50206"/>
    </source>
</evidence>
<dbReference type="CDD" id="cd00757">
    <property type="entry name" value="ThiF_MoeB_HesA_family"/>
    <property type="match status" value="1"/>
</dbReference>
<sequence length="395" mass="41775">MPAEPLAVPVKPLVEPGPPLTPAQLQRYARHLVLPDLGGDGQRRLLAARVLVVGAGGLGSPVLQYLAAAGVGTLGVVDADTVDVTNLQRQVVHGVDDVGRLKVDSAASALARVNPEVRVVRHAERLSSANALEVLRGYDLVVDGADNFPTRYLVSDACEVLNLPCVWGSIFRYDGQVSVFWAHPHDGTPGVTYRDLHPSPPAPGAVPSCEQAGVFGAVCGTIGSAMAFEVLKLLAGVGDSLLGRLTVFDGQRFSWRTIDVRADPSRVPVTSLEAPAAAVEAPAAGELTPSELATMLRERDSGERDFVLVDVREEWEAQICAVPGSSLVPMAHWADPAQTVRAVSAGRPVVLYCKSGARSGRLLDALRAADVDGVTHLRGGVLAWIDEIDPAQPRY</sequence>
<dbReference type="EMBL" id="JBITLV010000005">
    <property type="protein sequence ID" value="MFI7588441.1"/>
    <property type="molecule type" value="Genomic_DNA"/>
</dbReference>
<keyword evidence="2" id="KW-0548">Nucleotidyltransferase</keyword>
<dbReference type="InterPro" id="IPR035985">
    <property type="entry name" value="Ubiquitin-activating_enz"/>
</dbReference>
<comment type="caution">
    <text evidence="2">The sequence shown here is derived from an EMBL/GenBank/DDBJ whole genome shotgun (WGS) entry which is preliminary data.</text>
</comment>
<dbReference type="Pfam" id="PF00899">
    <property type="entry name" value="ThiF"/>
    <property type="match status" value="1"/>
</dbReference>
<dbReference type="InterPro" id="IPR000594">
    <property type="entry name" value="ThiF_NAD_FAD-bd"/>
</dbReference>
<dbReference type="InterPro" id="IPR001763">
    <property type="entry name" value="Rhodanese-like_dom"/>
</dbReference>
<dbReference type="PANTHER" id="PTHR10953">
    <property type="entry name" value="UBIQUITIN-ACTIVATING ENZYME E1"/>
    <property type="match status" value="1"/>
</dbReference>